<keyword evidence="2" id="KW-1015">Disulfide bond</keyword>
<evidence type="ECO:0000256" key="1">
    <source>
        <dbReference type="ARBA" id="ARBA00022729"/>
    </source>
</evidence>
<protein>
    <submittedName>
        <fullName evidence="4">LamG domain-containing protein</fullName>
    </submittedName>
</protein>
<evidence type="ECO:0000313" key="4">
    <source>
        <dbReference type="EMBL" id="MFD1546274.1"/>
    </source>
</evidence>
<dbReference type="SMART" id="SM00560">
    <property type="entry name" value="LamGL"/>
    <property type="match status" value="1"/>
</dbReference>
<sequence>MTAKLLLHWQLDDLSADHHALDSSGNGFDATAQGDPRPHPDGRFGSCLILDGDALTSQNATALGSRTYTVQAWVRAKQPVAVGSIVGKVGGYRVAVDPQGKIIHGLPKPGDMTAGYASPAGSLEWDAWHHVAVTSDGTTARTYLDGVQIAQGPVPAELLTGAGVVAGRSPDASANHLTGALAHVRMYDGALSALEIQRDMAADESAMAAFVRTHPLDFDLFNTSRQRVLYIDDAPAGQTMTLRLTNSSRYDLRLRAPAAGAVSPTNYHVALRFRAGILDVSAVPRLSAKEGWSMRAAADVTTLYLLCTATPVISPGASLDLELAGLKADGAGGTRGTRVELDYQQLGYAGEPGELTGNRLQFLDVVNHRGRPDIPLDVAFVGGDRVLSDGVSLSSLRLRITNVSRETAIKLSGSTHAPNAASAFVVSFDAQQDGVPRDWALTRASQASSVRLTRLKDGVATTDDAWTIEKEDLGQRVQWTLTPKADIDLTESKPLELKLSDISALASPGHAPVVIAYRNIPGFQDGFVSILAERTPLLFTSANVGIGTATPEGRLHIVGANTNGNGSTVVIGPVNASNLRLGYDQNYSWVQSHGGKPLAINPVGANVGIGTTVPEGRLHIVGANTDGTGATVVIGPVSASNLRLGYDQNYSWVQSHGGKPLAINPVNNNVGIGTTSPGAKLTVSSEQGHLQLRRDTPTGSGTKLFLELYQADTTTPEVVFPTVRFAHANKFSHRIEARAEGIYFKDGDLAADALRNVYAQKIILDGAAVGQSALTIGDVTVGAVELRILKALADGKLQFDLQNTVYAENAYVDTNRADATRRMMVTRTSAPTDYPTIPRNNVGHWRIRSPFRASD</sequence>
<evidence type="ECO:0000256" key="2">
    <source>
        <dbReference type="ARBA" id="ARBA00023157"/>
    </source>
</evidence>
<dbReference type="InterPro" id="IPR006558">
    <property type="entry name" value="LamG-like"/>
</dbReference>
<organism evidence="4 5">
    <name type="scientific">Nonomuraea guangzhouensis</name>
    <dbReference type="NCBI Taxonomy" id="1291555"/>
    <lineage>
        <taxon>Bacteria</taxon>
        <taxon>Bacillati</taxon>
        <taxon>Actinomycetota</taxon>
        <taxon>Actinomycetes</taxon>
        <taxon>Streptosporangiales</taxon>
        <taxon>Streptosporangiaceae</taxon>
        <taxon>Nonomuraea</taxon>
    </lineage>
</organism>
<feature type="domain" description="LamG-like jellyroll fold" evidence="3">
    <location>
        <begin position="66"/>
        <end position="194"/>
    </location>
</feature>
<dbReference type="Proteomes" id="UP001597097">
    <property type="component" value="Unassembled WGS sequence"/>
</dbReference>
<gene>
    <name evidence="4" type="ORF">ACFSJ0_55220</name>
</gene>
<dbReference type="RefSeq" id="WP_219536410.1">
    <property type="nucleotide sequence ID" value="NZ_JAHKRM010000030.1"/>
</dbReference>
<evidence type="ECO:0000259" key="3">
    <source>
        <dbReference type="SMART" id="SM00560"/>
    </source>
</evidence>
<proteinExistence type="predicted"/>
<keyword evidence="1" id="KW-0732">Signal</keyword>
<comment type="caution">
    <text evidence="4">The sequence shown here is derived from an EMBL/GenBank/DDBJ whole genome shotgun (WGS) entry which is preliminary data.</text>
</comment>
<accession>A0ABW4GVC7</accession>
<reference evidence="5" key="1">
    <citation type="journal article" date="2019" name="Int. J. Syst. Evol. Microbiol.">
        <title>The Global Catalogue of Microorganisms (GCM) 10K type strain sequencing project: providing services to taxonomists for standard genome sequencing and annotation.</title>
        <authorList>
            <consortium name="The Broad Institute Genomics Platform"/>
            <consortium name="The Broad Institute Genome Sequencing Center for Infectious Disease"/>
            <person name="Wu L."/>
            <person name="Ma J."/>
        </authorList>
    </citation>
    <scope>NUCLEOTIDE SEQUENCE [LARGE SCALE GENOMIC DNA]</scope>
    <source>
        <strain evidence="5">CGMCC 1.15399</strain>
    </source>
</reference>
<evidence type="ECO:0000313" key="5">
    <source>
        <dbReference type="Proteomes" id="UP001597097"/>
    </source>
</evidence>
<keyword evidence="5" id="KW-1185">Reference proteome</keyword>
<dbReference type="EMBL" id="JBHUCM010000064">
    <property type="protein sequence ID" value="MFD1546274.1"/>
    <property type="molecule type" value="Genomic_DNA"/>
</dbReference>
<dbReference type="Pfam" id="PF13385">
    <property type="entry name" value="Laminin_G_3"/>
    <property type="match status" value="1"/>
</dbReference>
<name>A0ABW4GVC7_9ACTN</name>